<keyword evidence="2" id="KW-0472">Membrane</keyword>
<comment type="caution">
    <text evidence="3">The sequence shown here is derived from an EMBL/GenBank/DDBJ whole genome shotgun (WGS) entry which is preliminary data.</text>
</comment>
<evidence type="ECO:0000313" key="4">
    <source>
        <dbReference type="Proteomes" id="UP001146067"/>
    </source>
</evidence>
<evidence type="ECO:0000313" key="3">
    <source>
        <dbReference type="EMBL" id="MDA1361067.1"/>
    </source>
</evidence>
<evidence type="ECO:0000256" key="2">
    <source>
        <dbReference type="SAM" id="Phobius"/>
    </source>
</evidence>
<dbReference type="RefSeq" id="WP_270111036.1">
    <property type="nucleotide sequence ID" value="NZ_JAPZVP010000012.1"/>
</dbReference>
<keyword evidence="4" id="KW-1185">Reference proteome</keyword>
<sequence>MINLQSALLYLAVVAAAGLIVLVIALRRRHRRAPRGPRLDAPAPTGGPQIGDRWMADVPFEDEPRRSKRRPCLIIGYSGRGYWALKCTTQAPREAEWRVFVPAARWDPDADRDGYVDLVPYHLPRARFAHSFGRIADRRLYRDITGRLRWERAVDFTR</sequence>
<protein>
    <submittedName>
        <fullName evidence="3">Uncharacterized protein</fullName>
    </submittedName>
</protein>
<proteinExistence type="predicted"/>
<dbReference type="AlphaFoldDB" id="A0A9X3PC93"/>
<feature type="transmembrane region" description="Helical" evidence="2">
    <location>
        <begin position="6"/>
        <end position="26"/>
    </location>
</feature>
<keyword evidence="2" id="KW-1133">Transmembrane helix</keyword>
<organism evidence="3 4">
    <name type="scientific">Glycomyces luteolus</name>
    <dbReference type="NCBI Taxonomy" id="2670330"/>
    <lineage>
        <taxon>Bacteria</taxon>
        <taxon>Bacillati</taxon>
        <taxon>Actinomycetota</taxon>
        <taxon>Actinomycetes</taxon>
        <taxon>Glycomycetales</taxon>
        <taxon>Glycomycetaceae</taxon>
        <taxon>Glycomyces</taxon>
    </lineage>
</organism>
<feature type="region of interest" description="Disordered" evidence="1">
    <location>
        <begin position="34"/>
        <end position="53"/>
    </location>
</feature>
<dbReference type="Proteomes" id="UP001146067">
    <property type="component" value="Unassembled WGS sequence"/>
</dbReference>
<reference evidence="3" key="1">
    <citation type="submission" date="2022-12" db="EMBL/GenBank/DDBJ databases">
        <title>Gycomyces niveus sp.nov.,a novel actinomycete isolated from soil in Shouguan.</title>
        <authorList>
            <person name="Yang X."/>
        </authorList>
    </citation>
    <scope>NUCLEOTIDE SEQUENCE</scope>
    <source>
        <strain evidence="3">NEAU-A15</strain>
    </source>
</reference>
<accession>A0A9X3PC93</accession>
<evidence type="ECO:0000256" key="1">
    <source>
        <dbReference type="SAM" id="MobiDB-lite"/>
    </source>
</evidence>
<name>A0A9X3PC93_9ACTN</name>
<keyword evidence="2" id="KW-0812">Transmembrane</keyword>
<dbReference type="EMBL" id="JAPZVP010000012">
    <property type="protein sequence ID" value="MDA1361067.1"/>
    <property type="molecule type" value="Genomic_DNA"/>
</dbReference>
<gene>
    <name evidence="3" type="ORF">O1R50_15660</name>
</gene>